<comment type="similarity">
    <text evidence="2">Belongs to the TonB family.</text>
</comment>
<comment type="subcellular location">
    <subcellularLocation>
        <location evidence="1">Cell inner membrane</location>
        <topology evidence="1">Single-pass membrane protein</topology>
        <orientation evidence="1">Periplasmic side</orientation>
    </subcellularLocation>
</comment>
<feature type="transmembrane region" description="Helical" evidence="11">
    <location>
        <begin position="21"/>
        <end position="40"/>
    </location>
</feature>
<evidence type="ECO:0000256" key="7">
    <source>
        <dbReference type="ARBA" id="ARBA00022927"/>
    </source>
</evidence>
<organism evidence="13 14">
    <name type="scientific">Azospira oryzae</name>
    <dbReference type="NCBI Taxonomy" id="146939"/>
    <lineage>
        <taxon>Bacteria</taxon>
        <taxon>Pseudomonadati</taxon>
        <taxon>Pseudomonadota</taxon>
        <taxon>Betaproteobacteria</taxon>
        <taxon>Rhodocyclales</taxon>
        <taxon>Rhodocyclaceae</taxon>
        <taxon>Azospira</taxon>
    </lineage>
</organism>
<evidence type="ECO:0000256" key="11">
    <source>
        <dbReference type="SAM" id="Phobius"/>
    </source>
</evidence>
<keyword evidence="4" id="KW-1003">Cell membrane</keyword>
<dbReference type="InterPro" id="IPR037682">
    <property type="entry name" value="TonB_C"/>
</dbReference>
<feature type="compositionally biased region" description="Basic and acidic residues" evidence="10">
    <location>
        <begin position="107"/>
        <end position="117"/>
    </location>
</feature>
<evidence type="ECO:0000256" key="9">
    <source>
        <dbReference type="ARBA" id="ARBA00023136"/>
    </source>
</evidence>
<dbReference type="Pfam" id="PF03544">
    <property type="entry name" value="TonB_C"/>
    <property type="match status" value="1"/>
</dbReference>
<feature type="compositionally biased region" description="Basic and acidic residues" evidence="10">
    <location>
        <begin position="125"/>
        <end position="140"/>
    </location>
</feature>
<keyword evidence="3" id="KW-0813">Transport</keyword>
<dbReference type="InterPro" id="IPR006260">
    <property type="entry name" value="TonB/TolA_C"/>
</dbReference>
<dbReference type="NCBIfam" id="TIGR01352">
    <property type="entry name" value="tonB_Cterm"/>
    <property type="match status" value="1"/>
</dbReference>
<dbReference type="PANTHER" id="PTHR33446">
    <property type="entry name" value="PROTEIN TONB-RELATED"/>
    <property type="match status" value="1"/>
</dbReference>
<evidence type="ECO:0000313" key="13">
    <source>
        <dbReference type="EMBL" id="RZT76802.1"/>
    </source>
</evidence>
<dbReference type="Gene3D" id="3.30.1150.10">
    <property type="match status" value="1"/>
</dbReference>
<evidence type="ECO:0000256" key="8">
    <source>
        <dbReference type="ARBA" id="ARBA00022989"/>
    </source>
</evidence>
<dbReference type="InterPro" id="IPR051045">
    <property type="entry name" value="TonB-dependent_transducer"/>
</dbReference>
<proteinExistence type="inferred from homology"/>
<keyword evidence="8 11" id="KW-1133">Transmembrane helix</keyword>
<evidence type="ECO:0000256" key="1">
    <source>
        <dbReference type="ARBA" id="ARBA00004383"/>
    </source>
</evidence>
<sequence length="295" mass="32807">MAAARLMPGFLARMDASSRNLTLAVGLSVLVHGLLLSLHFKFPDASRALQDKALDIILVNSKSARRPTHAQALAQANLDGGGNVEENRRAATPLPPSARQQAGSDLEQSRQRVRDMEAQQQRLLAEVKSKTRAPRQDSRESQPQNAPTLSGRDLASSAMAMARMEAEISKSVDEYNQRPRKKNIGTRADEYRFARYVEDWRLKVERVGTLNYPEAARGRLYGTLVLSVTINANGSVDKVELERTSGHKVLDEAALRIVRMAGPYAAFPEDIRRDVDQLVITRTWFFTSGDRVQAQ</sequence>
<evidence type="ECO:0000256" key="2">
    <source>
        <dbReference type="ARBA" id="ARBA00006555"/>
    </source>
</evidence>
<keyword evidence="14" id="KW-1185">Reference proteome</keyword>
<protein>
    <submittedName>
        <fullName evidence="13">Protein TonB</fullName>
    </submittedName>
</protein>
<dbReference type="EMBL" id="SHKM01000002">
    <property type="protein sequence ID" value="RZT76802.1"/>
    <property type="molecule type" value="Genomic_DNA"/>
</dbReference>
<evidence type="ECO:0000256" key="5">
    <source>
        <dbReference type="ARBA" id="ARBA00022519"/>
    </source>
</evidence>
<gene>
    <name evidence="13" type="ORF">EV678_2685</name>
</gene>
<evidence type="ECO:0000259" key="12">
    <source>
        <dbReference type="PROSITE" id="PS52015"/>
    </source>
</evidence>
<evidence type="ECO:0000256" key="6">
    <source>
        <dbReference type="ARBA" id="ARBA00022692"/>
    </source>
</evidence>
<keyword evidence="7" id="KW-0653">Protein transport</keyword>
<dbReference type="Proteomes" id="UP000292136">
    <property type="component" value="Unassembled WGS sequence"/>
</dbReference>
<reference evidence="13 14" key="1">
    <citation type="submission" date="2019-02" db="EMBL/GenBank/DDBJ databases">
        <title>Genomic Encyclopedia of Type Strains, Phase IV (KMG-IV): sequencing the most valuable type-strain genomes for metagenomic binning, comparative biology and taxonomic classification.</title>
        <authorList>
            <person name="Goeker M."/>
        </authorList>
    </citation>
    <scope>NUCLEOTIDE SEQUENCE [LARGE SCALE GENOMIC DNA]</scope>
    <source>
        <strain evidence="13 14">DSM 21223</strain>
    </source>
</reference>
<evidence type="ECO:0000256" key="4">
    <source>
        <dbReference type="ARBA" id="ARBA00022475"/>
    </source>
</evidence>
<dbReference type="PROSITE" id="PS52015">
    <property type="entry name" value="TONB_CTD"/>
    <property type="match status" value="1"/>
</dbReference>
<keyword evidence="9 11" id="KW-0472">Membrane</keyword>
<comment type="caution">
    <text evidence="13">The sequence shown here is derived from an EMBL/GenBank/DDBJ whole genome shotgun (WGS) entry which is preliminary data.</text>
</comment>
<keyword evidence="6 11" id="KW-0812">Transmembrane</keyword>
<evidence type="ECO:0000256" key="10">
    <source>
        <dbReference type="SAM" id="MobiDB-lite"/>
    </source>
</evidence>
<dbReference type="SUPFAM" id="SSF74653">
    <property type="entry name" value="TolA/TonB C-terminal domain"/>
    <property type="match status" value="1"/>
</dbReference>
<feature type="domain" description="TonB C-terminal" evidence="12">
    <location>
        <begin position="196"/>
        <end position="293"/>
    </location>
</feature>
<accession>A0ABY0INJ9</accession>
<evidence type="ECO:0000313" key="14">
    <source>
        <dbReference type="Proteomes" id="UP000292136"/>
    </source>
</evidence>
<evidence type="ECO:0000256" key="3">
    <source>
        <dbReference type="ARBA" id="ARBA00022448"/>
    </source>
</evidence>
<dbReference type="PANTHER" id="PTHR33446:SF11">
    <property type="entry name" value="TONB3"/>
    <property type="match status" value="1"/>
</dbReference>
<keyword evidence="5" id="KW-0997">Cell inner membrane</keyword>
<name>A0ABY0INJ9_9RHOO</name>
<feature type="region of interest" description="Disordered" evidence="10">
    <location>
        <begin position="76"/>
        <end position="153"/>
    </location>
</feature>